<gene>
    <name evidence="1" type="ORF">BFJ65_g3743</name>
</gene>
<dbReference type="AlphaFoldDB" id="A0A3L6P0Z5"/>
<reference evidence="1 2" key="1">
    <citation type="journal article" date="2018" name="Sci. Rep.">
        <title>Characterisation of pathogen-specific regions and novel effector candidates in Fusarium oxysporum f. sp. cepae.</title>
        <authorList>
            <person name="Armitage A.D."/>
            <person name="Taylor A."/>
            <person name="Sobczyk M.K."/>
            <person name="Baxter L."/>
            <person name="Greenfield B.P."/>
            <person name="Bates H.J."/>
            <person name="Wilson F."/>
            <person name="Jackson A.C."/>
            <person name="Ott S."/>
            <person name="Harrison R.J."/>
            <person name="Clarkson J.P."/>
        </authorList>
    </citation>
    <scope>NUCLEOTIDE SEQUENCE [LARGE SCALE GENOMIC DNA]</scope>
    <source>
        <strain evidence="1 2">FoC_Fus2</strain>
    </source>
</reference>
<dbReference type="EMBL" id="MRCU01000002">
    <property type="protein sequence ID" value="RKK25844.1"/>
    <property type="molecule type" value="Genomic_DNA"/>
</dbReference>
<evidence type="ECO:0000313" key="2">
    <source>
        <dbReference type="Proteomes" id="UP000270866"/>
    </source>
</evidence>
<proteinExistence type="predicted"/>
<protein>
    <submittedName>
        <fullName evidence="1">Uncharacterized protein</fullName>
    </submittedName>
</protein>
<organism evidence="1 2">
    <name type="scientific">Fusarium oxysporum f. sp. cepae</name>
    <dbReference type="NCBI Taxonomy" id="396571"/>
    <lineage>
        <taxon>Eukaryota</taxon>
        <taxon>Fungi</taxon>
        <taxon>Dikarya</taxon>
        <taxon>Ascomycota</taxon>
        <taxon>Pezizomycotina</taxon>
        <taxon>Sordariomycetes</taxon>
        <taxon>Hypocreomycetidae</taxon>
        <taxon>Hypocreales</taxon>
        <taxon>Nectriaceae</taxon>
        <taxon>Fusarium</taxon>
        <taxon>Fusarium oxysporum species complex</taxon>
    </lineage>
</organism>
<name>A0A3L6P0Z5_FUSOX</name>
<sequence>MSQFVGFSWTTPLNFIKSFWEESPRSKYINDLVERIESETGSGTTVLLQETHELYPEQLMSFLSWRTMSTNLPLYSIQSIKQNSTWTECFAFKTRTAQKMWFPFLLTCSAVEYYKWSFRTHLRAFWLHEFTLRRRIHEVGWSTDQIQIPGDENPAHILQGFLQRPGDVEIGRFLGLVQPQRFVGTIIDHGIEDRKRLGFMYNRLLRWATLVPLGIQGTTFCLPSSDKRYSMQLLFQIAAVNHQSRLFWRRYDFESPFRHDGWFKKYPVSGSIEHFSLYIDYSRLEKEQDRQRD</sequence>
<accession>A0A3L6P0Z5</accession>
<dbReference type="Proteomes" id="UP000270866">
    <property type="component" value="Chromosome 4"/>
</dbReference>
<evidence type="ECO:0000313" key="1">
    <source>
        <dbReference type="EMBL" id="RKK25844.1"/>
    </source>
</evidence>
<comment type="caution">
    <text evidence="1">The sequence shown here is derived from an EMBL/GenBank/DDBJ whole genome shotgun (WGS) entry which is preliminary data.</text>
</comment>